<dbReference type="EMBL" id="OZ035828">
    <property type="protein sequence ID" value="CAL1607817.1"/>
    <property type="molecule type" value="Genomic_DNA"/>
</dbReference>
<organism evidence="2 3">
    <name type="scientific">Knipowitschia caucasica</name>
    <name type="common">Caucasian dwarf goby</name>
    <name type="synonym">Pomatoschistus caucasicus</name>
    <dbReference type="NCBI Taxonomy" id="637954"/>
    <lineage>
        <taxon>Eukaryota</taxon>
        <taxon>Metazoa</taxon>
        <taxon>Chordata</taxon>
        <taxon>Craniata</taxon>
        <taxon>Vertebrata</taxon>
        <taxon>Euteleostomi</taxon>
        <taxon>Actinopterygii</taxon>
        <taxon>Neopterygii</taxon>
        <taxon>Teleostei</taxon>
        <taxon>Neoteleostei</taxon>
        <taxon>Acanthomorphata</taxon>
        <taxon>Gobiaria</taxon>
        <taxon>Gobiiformes</taxon>
        <taxon>Gobioidei</taxon>
        <taxon>Gobiidae</taxon>
        <taxon>Gobiinae</taxon>
        <taxon>Knipowitschia</taxon>
    </lineage>
</organism>
<evidence type="ECO:0000256" key="1">
    <source>
        <dbReference type="SAM" id="MobiDB-lite"/>
    </source>
</evidence>
<dbReference type="Proteomes" id="UP001497482">
    <property type="component" value="Chromosome 6"/>
</dbReference>
<feature type="region of interest" description="Disordered" evidence="1">
    <location>
        <begin position="1"/>
        <end position="56"/>
    </location>
</feature>
<sequence length="111" mass="12246">MIHVWAEPRRRKRLSAPETRSAASIPRLNAHLSPAKAAPRTALCTDPPPAQLLPQHTPLRPIHVPLGAPAITKIPVYVEEHNVTEGALKLIKELRPAWDTGDVKTKVKPQN</sequence>
<evidence type="ECO:0000313" key="2">
    <source>
        <dbReference type="EMBL" id="CAL1607817.1"/>
    </source>
</evidence>
<dbReference type="AlphaFoldDB" id="A0AAV2M385"/>
<name>A0AAV2M385_KNICA</name>
<protein>
    <submittedName>
        <fullName evidence="2">Uncharacterized protein</fullName>
    </submittedName>
</protein>
<keyword evidence="3" id="KW-1185">Reference proteome</keyword>
<evidence type="ECO:0000313" key="3">
    <source>
        <dbReference type="Proteomes" id="UP001497482"/>
    </source>
</evidence>
<accession>A0AAV2M385</accession>
<gene>
    <name evidence="2" type="ORF">KC01_LOCUS34834</name>
</gene>
<reference evidence="2 3" key="1">
    <citation type="submission" date="2024-04" db="EMBL/GenBank/DDBJ databases">
        <authorList>
            <person name="Waldvogel A.-M."/>
            <person name="Schoenle A."/>
        </authorList>
    </citation>
    <scope>NUCLEOTIDE SEQUENCE [LARGE SCALE GENOMIC DNA]</scope>
</reference>
<proteinExistence type="predicted"/>